<dbReference type="STRING" id="6412.T1G9N3"/>
<keyword evidence="7" id="KW-0576">Peroxisome</keyword>
<proteinExistence type="inferred from homology"/>
<evidence type="ECO:0000256" key="1">
    <source>
        <dbReference type="ARBA" id="ARBA00004275"/>
    </source>
</evidence>
<evidence type="ECO:0000313" key="13">
    <source>
        <dbReference type="Proteomes" id="UP000015101"/>
    </source>
</evidence>
<reference evidence="11 13" key="2">
    <citation type="journal article" date="2013" name="Nature">
        <title>Insights into bilaterian evolution from three spiralian genomes.</title>
        <authorList>
            <person name="Simakov O."/>
            <person name="Marletaz F."/>
            <person name="Cho S.J."/>
            <person name="Edsinger-Gonzales E."/>
            <person name="Havlak P."/>
            <person name="Hellsten U."/>
            <person name="Kuo D.H."/>
            <person name="Larsson T."/>
            <person name="Lv J."/>
            <person name="Arendt D."/>
            <person name="Savage R."/>
            <person name="Osoegawa K."/>
            <person name="de Jong P."/>
            <person name="Grimwood J."/>
            <person name="Chapman J.A."/>
            <person name="Shapiro H."/>
            <person name="Aerts A."/>
            <person name="Otillar R.P."/>
            <person name="Terry A.Y."/>
            <person name="Boore J.L."/>
            <person name="Grigoriev I.V."/>
            <person name="Lindberg D.R."/>
            <person name="Seaver E.C."/>
            <person name="Weisblat D.A."/>
            <person name="Putnam N.H."/>
            <person name="Rokhsar D.S."/>
        </authorList>
    </citation>
    <scope>NUCLEOTIDE SEQUENCE</scope>
</reference>
<gene>
    <name evidence="12" type="primary">20217779</name>
    <name evidence="11" type="ORF">HELRODRAFT_98504</name>
</gene>
<dbReference type="HOGENOM" id="CLU_010194_18_4_1"/>
<dbReference type="Pfam" id="PF00106">
    <property type="entry name" value="adh_short"/>
    <property type="match status" value="1"/>
</dbReference>
<dbReference type="InterPro" id="IPR003033">
    <property type="entry name" value="SCP2_sterol-bd_dom"/>
</dbReference>
<dbReference type="CDD" id="cd05353">
    <property type="entry name" value="hydroxyacyl-CoA-like_DH_SDR_c-like"/>
    <property type="match status" value="1"/>
</dbReference>
<dbReference type="SUPFAM" id="SSF51735">
    <property type="entry name" value="NAD(P)-binding Rossmann-fold domains"/>
    <property type="match status" value="1"/>
</dbReference>
<dbReference type="Proteomes" id="UP000015101">
    <property type="component" value="Unassembled WGS sequence"/>
</dbReference>
<dbReference type="EMBL" id="AMQM01003530">
    <property type="status" value="NOT_ANNOTATED_CDS"/>
    <property type="molecule type" value="Genomic_DNA"/>
</dbReference>
<dbReference type="CDD" id="cd03448">
    <property type="entry name" value="HDE_HSD"/>
    <property type="match status" value="1"/>
</dbReference>
<evidence type="ECO:0000313" key="12">
    <source>
        <dbReference type="EnsemblMetazoa" id="HelroP98504"/>
    </source>
</evidence>
<keyword evidence="5" id="KW-0560">Oxidoreductase</keyword>
<evidence type="ECO:0000256" key="8">
    <source>
        <dbReference type="ARBA" id="ARBA00023239"/>
    </source>
</evidence>
<dbReference type="KEGG" id="hro:HELRODRAFT_98504"/>
<keyword evidence="8" id="KW-0456">Lyase</keyword>
<dbReference type="InterPro" id="IPR036291">
    <property type="entry name" value="NAD(P)-bd_dom_sf"/>
</dbReference>
<evidence type="ECO:0000256" key="9">
    <source>
        <dbReference type="ARBA" id="ARBA00073497"/>
    </source>
</evidence>
<dbReference type="InterPro" id="IPR002347">
    <property type="entry name" value="SDR_fam"/>
</dbReference>
<evidence type="ECO:0000259" key="10">
    <source>
        <dbReference type="SMART" id="SM00822"/>
    </source>
</evidence>
<feature type="domain" description="Ketoreductase" evidence="10">
    <location>
        <begin position="7"/>
        <end position="195"/>
    </location>
</feature>
<dbReference type="AlphaFoldDB" id="T1G9N3"/>
<dbReference type="InterPro" id="IPR051687">
    <property type="entry name" value="Peroxisomal_Beta-Oxidation"/>
</dbReference>
<dbReference type="CTD" id="20217779"/>
<comment type="subcellular location">
    <subcellularLocation>
        <location evidence="1">Peroxisome</location>
    </subcellularLocation>
</comment>
<dbReference type="RefSeq" id="XP_009014432.1">
    <property type="nucleotide sequence ID" value="XM_009016184.1"/>
</dbReference>
<dbReference type="InterPro" id="IPR057326">
    <property type="entry name" value="KR_dom"/>
</dbReference>
<dbReference type="PANTHER" id="PTHR45024">
    <property type="entry name" value="DEHYDROGENASES, SHORT CHAIN"/>
    <property type="match status" value="1"/>
</dbReference>
<dbReference type="EnsemblMetazoa" id="HelroT98504">
    <property type="protein sequence ID" value="HelroP98504"/>
    <property type="gene ID" value="HelroG98504"/>
</dbReference>
<evidence type="ECO:0000256" key="5">
    <source>
        <dbReference type="ARBA" id="ARBA00023002"/>
    </source>
</evidence>
<dbReference type="OrthoDB" id="3592703at2759"/>
<dbReference type="GO" id="GO:0006635">
    <property type="term" value="P:fatty acid beta-oxidation"/>
    <property type="evidence" value="ECO:0000318"/>
    <property type="project" value="GO_Central"/>
</dbReference>
<dbReference type="SMART" id="SM00822">
    <property type="entry name" value="PKS_KR"/>
    <property type="match status" value="1"/>
</dbReference>
<dbReference type="SUPFAM" id="SSF55718">
    <property type="entry name" value="SCP-like"/>
    <property type="match status" value="1"/>
</dbReference>
<dbReference type="GO" id="GO:0005777">
    <property type="term" value="C:peroxisome"/>
    <property type="evidence" value="ECO:0000318"/>
    <property type="project" value="GO_Central"/>
</dbReference>
<dbReference type="InterPro" id="IPR020904">
    <property type="entry name" value="Sc_DH/Rdtase_CS"/>
</dbReference>
<dbReference type="GO" id="GO:0018812">
    <property type="term" value="F:3-hydroxyacyl-CoA dehydratase activity"/>
    <property type="evidence" value="ECO:0007669"/>
    <property type="project" value="UniProtKB-ARBA"/>
</dbReference>
<dbReference type="InParanoid" id="T1G9N3"/>
<dbReference type="FunFam" id="3.40.50.720:FF:000185">
    <property type="entry name" value="peroxisomal multifunctional enzyme type 2"/>
    <property type="match status" value="1"/>
</dbReference>
<evidence type="ECO:0000256" key="2">
    <source>
        <dbReference type="ARBA" id="ARBA00005005"/>
    </source>
</evidence>
<dbReference type="Gene3D" id="3.40.50.720">
    <property type="entry name" value="NAD(P)-binding Rossmann-like Domain"/>
    <property type="match status" value="1"/>
</dbReference>
<dbReference type="InterPro" id="IPR002539">
    <property type="entry name" value="MaoC-like_dom"/>
</dbReference>
<dbReference type="OMA" id="GKTRWQR"/>
<evidence type="ECO:0000256" key="3">
    <source>
        <dbReference type="ARBA" id="ARBA00006484"/>
    </source>
</evidence>
<dbReference type="GO" id="GO:0004300">
    <property type="term" value="F:enoyl-CoA hydratase activity"/>
    <property type="evidence" value="ECO:0000318"/>
    <property type="project" value="GO_Central"/>
</dbReference>
<dbReference type="Gene3D" id="3.30.1050.10">
    <property type="entry name" value="SCP2 sterol-binding domain"/>
    <property type="match status" value="1"/>
</dbReference>
<dbReference type="PROSITE" id="PS00061">
    <property type="entry name" value="ADH_SHORT"/>
    <property type="match status" value="1"/>
</dbReference>
<dbReference type="Gene3D" id="3.10.129.10">
    <property type="entry name" value="Hotdog Thioesterase"/>
    <property type="match status" value="1"/>
</dbReference>
<evidence type="ECO:0000256" key="6">
    <source>
        <dbReference type="ARBA" id="ARBA00023098"/>
    </source>
</evidence>
<dbReference type="InterPro" id="IPR029069">
    <property type="entry name" value="HotDog_dom_sf"/>
</dbReference>
<evidence type="ECO:0000256" key="4">
    <source>
        <dbReference type="ARBA" id="ARBA00022832"/>
    </source>
</evidence>
<reference evidence="12" key="3">
    <citation type="submission" date="2015-06" db="UniProtKB">
        <authorList>
            <consortium name="EnsemblMetazoa"/>
        </authorList>
    </citation>
    <scope>IDENTIFICATION</scope>
</reference>
<comment type="pathway">
    <text evidence="2">Lipid metabolism; fatty acid beta-oxidation.</text>
</comment>
<evidence type="ECO:0000313" key="11">
    <source>
        <dbReference type="EMBL" id="ESO07821.1"/>
    </source>
</evidence>
<dbReference type="SUPFAM" id="SSF54637">
    <property type="entry name" value="Thioesterase/thiol ester dehydrase-isomerase"/>
    <property type="match status" value="2"/>
</dbReference>
<dbReference type="PRINTS" id="PR00081">
    <property type="entry name" value="GDHRDH"/>
</dbReference>
<dbReference type="GO" id="GO:0003857">
    <property type="term" value="F:(3S)-3-hydroxyacyl-CoA dehydrogenase (NAD+) activity"/>
    <property type="evidence" value="ECO:0000318"/>
    <property type="project" value="GO_Central"/>
</dbReference>
<organism evidence="12 13">
    <name type="scientific">Helobdella robusta</name>
    <name type="common">Californian leech</name>
    <dbReference type="NCBI Taxonomy" id="6412"/>
    <lineage>
        <taxon>Eukaryota</taxon>
        <taxon>Metazoa</taxon>
        <taxon>Spiralia</taxon>
        <taxon>Lophotrochozoa</taxon>
        <taxon>Annelida</taxon>
        <taxon>Clitellata</taxon>
        <taxon>Hirudinea</taxon>
        <taxon>Rhynchobdellida</taxon>
        <taxon>Glossiphoniidae</taxon>
        <taxon>Helobdella</taxon>
    </lineage>
</organism>
<keyword evidence="6" id="KW-0443">Lipid metabolism</keyword>
<dbReference type="FunCoup" id="T1G9N3">
    <property type="interactions" value="769"/>
</dbReference>
<dbReference type="InterPro" id="IPR054357">
    <property type="entry name" value="MFE-2_N"/>
</dbReference>
<dbReference type="Pfam" id="PF02036">
    <property type="entry name" value="SCP2"/>
    <property type="match status" value="1"/>
</dbReference>
<sequence>MLRLDGKVVLVTGAGNGLGKEYALAFAERGAKVVVNDLGGSSSGEGQSSRPADEVVQEIKSSGGEAVANYDSVEAGGKIIDFVIKTYGRIDILVHNAGILRDKSIAKMKDEDWDLVHGVHLRSVFLITRVAWAYMVKQKFGRIVTISSSAGIYGNFGQANYSAAKMGVVGLMQTLAVEGKKYNITCNSVAPIAGSRLTRSVMPDEMVDGLKAKYVAPLILWLSHPECKDSGCLFECGAGWIGKLRWERSAGYVVRKRGLPMTLEDVKENWDKICDFSDSHHPTNIHDANAKYYATLEVLDNNDESAIKLNKTSSAPSSSHDIGDSEELEGSFTYSDKDVILYALGVGVSTSQDGHLKFLFEQHEEFCTLPTFAVIPPMEPLLQLVTRCQINGTPIDFTQVLHGEQYVELFEPLPTSGTLQSRSRVVDKLDKGKGAALLVDTNLYKKDGTKVAYQQNVFFVNGSGGFGGPRTSEKMIPVLNSPDRKPDASIAQKTCIDQAALYRLSGDRNPLHISPVFASLAGFDTPILHGLSSYGFAVRHVMKQYCNDDVKLFKSAKVRFSSPVFPGQTIQTDMWKEGDRIYFTCKDLETGKQCLTGGYVDLQTQPTTNNVKLASHKMFTKMEAYVKANPVVSGSVNASYLFNVKKFGKLEAQWTAILKGVSPVFSASPPQKGVHVDCTLTGDDEDFVLLVSGKLNGVEIFRSGRIAVEGQHMVAYKLGALFHNVHNTKAKL</sequence>
<dbReference type="Gene3D" id="1.10.287.4290">
    <property type="match status" value="1"/>
</dbReference>
<dbReference type="InterPro" id="IPR036527">
    <property type="entry name" value="SCP2_sterol-bd_dom_sf"/>
</dbReference>
<keyword evidence="4" id="KW-0276">Fatty acid metabolism</keyword>
<reference evidence="13" key="1">
    <citation type="submission" date="2012-12" db="EMBL/GenBank/DDBJ databases">
        <authorList>
            <person name="Hellsten U."/>
            <person name="Grimwood J."/>
            <person name="Chapman J.A."/>
            <person name="Shapiro H."/>
            <person name="Aerts A."/>
            <person name="Otillar R.P."/>
            <person name="Terry A.Y."/>
            <person name="Boore J.L."/>
            <person name="Simakov O."/>
            <person name="Marletaz F."/>
            <person name="Cho S.-J."/>
            <person name="Edsinger-Gonzales E."/>
            <person name="Havlak P."/>
            <person name="Kuo D.-H."/>
            <person name="Larsson T."/>
            <person name="Lv J."/>
            <person name="Arendt D."/>
            <person name="Savage R."/>
            <person name="Osoegawa K."/>
            <person name="de Jong P."/>
            <person name="Lindberg D.R."/>
            <person name="Seaver E.C."/>
            <person name="Weisblat D.A."/>
            <person name="Putnam N.H."/>
            <person name="Grigoriev I.V."/>
            <person name="Rokhsar D.S."/>
        </authorList>
    </citation>
    <scope>NUCLEOTIDE SEQUENCE</scope>
</reference>
<comment type="similarity">
    <text evidence="3">Belongs to the short-chain dehydrogenases/reductases (SDR) family.</text>
</comment>
<dbReference type="GeneID" id="20217779"/>
<dbReference type="PRINTS" id="PR00080">
    <property type="entry name" value="SDRFAMILY"/>
</dbReference>
<dbReference type="EMBL" id="KB096183">
    <property type="protein sequence ID" value="ESO07821.1"/>
    <property type="molecule type" value="Genomic_DNA"/>
</dbReference>
<dbReference type="eggNOG" id="KOG1206">
    <property type="taxonomic scope" value="Eukaryota"/>
</dbReference>
<dbReference type="PANTHER" id="PTHR45024:SF2">
    <property type="entry name" value="SCP2 DOMAIN-CONTAINING PROTEIN"/>
    <property type="match status" value="1"/>
</dbReference>
<dbReference type="UniPathway" id="UPA00659"/>
<evidence type="ECO:0000256" key="7">
    <source>
        <dbReference type="ARBA" id="ARBA00023140"/>
    </source>
</evidence>
<dbReference type="Pfam" id="PF01575">
    <property type="entry name" value="MaoC_dehydratas"/>
    <property type="match status" value="1"/>
</dbReference>
<name>T1G9N3_HELRO</name>
<dbReference type="Pfam" id="PF22622">
    <property type="entry name" value="MFE-2_hydrat-2_N"/>
    <property type="match status" value="1"/>
</dbReference>
<accession>T1G9N3</accession>
<keyword evidence="13" id="KW-1185">Reference proteome</keyword>
<protein>
    <recommendedName>
        <fullName evidence="9">Peroxisomal multifunctional enzyme type 2</fullName>
    </recommendedName>
</protein>